<evidence type="ECO:0008006" key="3">
    <source>
        <dbReference type="Google" id="ProtNLM"/>
    </source>
</evidence>
<dbReference type="EMBL" id="MTJY01000025">
    <property type="protein sequence ID" value="ONN75160.1"/>
    <property type="molecule type" value="Genomic_DNA"/>
</dbReference>
<gene>
    <name evidence="1" type="ORF">BWR10_05915</name>
</gene>
<protein>
    <recommendedName>
        <fullName evidence="3">SuB0782 undefined product 764400:764714 forward MW:11955</fullName>
    </recommendedName>
</protein>
<reference evidence="1 2" key="1">
    <citation type="submission" date="2017-01" db="EMBL/GenBank/DDBJ databases">
        <title>In silico prediction, in vitro antibacterial spectrum and physicochemical properties of a putative bacteriocin produced by Lactobacillus rhamnosus strain L156.4.</title>
        <authorList>
            <person name="Silveira A.M."/>
            <person name="Monteiro A.S."/>
            <person name="Santos V.L."/>
            <person name="Nicoli J.R."/>
            <person name="Azevedo V."/>
            <person name="Soares S.C."/>
            <person name="Castro-Oliveira L."/>
            <person name="Dias-Souza M.V."/>
            <person name="Nardi R.M."/>
        </authorList>
    </citation>
    <scope>NUCLEOTIDE SEQUENCE [LARGE SCALE GENOMIC DNA]</scope>
    <source>
        <strain evidence="1 2">L156.4</strain>
    </source>
</reference>
<dbReference type="Proteomes" id="UP000189067">
    <property type="component" value="Unassembled WGS sequence"/>
</dbReference>
<accession>A0AAX0K2K1</accession>
<sequence length="112" mass="13031">MNVMKAFKKSGYSREVADQYIDSSKPVTYVTSFVEKQYKYEDNRRTDEVSGYRYWFFQEGLNPFQVKFPKELNEGLNPFDELAFDGLEGIEIRGNVYFRANDVKPAKGKSNG</sequence>
<dbReference type="AlphaFoldDB" id="A0AAX0K2K1"/>
<proteinExistence type="predicted"/>
<evidence type="ECO:0000313" key="1">
    <source>
        <dbReference type="EMBL" id="ONN75160.1"/>
    </source>
</evidence>
<organism evidence="1 2">
    <name type="scientific">Lacticaseibacillus rhamnosus</name>
    <name type="common">Lactobacillus rhamnosus</name>
    <dbReference type="NCBI Taxonomy" id="47715"/>
    <lineage>
        <taxon>Bacteria</taxon>
        <taxon>Bacillati</taxon>
        <taxon>Bacillota</taxon>
        <taxon>Bacilli</taxon>
        <taxon>Lactobacillales</taxon>
        <taxon>Lactobacillaceae</taxon>
        <taxon>Lacticaseibacillus</taxon>
    </lineage>
</organism>
<name>A0AAX0K2K1_LACRH</name>
<comment type="caution">
    <text evidence="1">The sequence shown here is derived from an EMBL/GenBank/DDBJ whole genome shotgun (WGS) entry which is preliminary data.</text>
</comment>
<evidence type="ECO:0000313" key="2">
    <source>
        <dbReference type="Proteomes" id="UP000189067"/>
    </source>
</evidence>